<name>A0A3B0A667_9ACTN</name>
<evidence type="ECO:0000313" key="1">
    <source>
        <dbReference type="EMBL" id="RKN55911.1"/>
    </source>
</evidence>
<dbReference type="EMBL" id="RBAN01000002">
    <property type="protein sequence ID" value="RKN55911.1"/>
    <property type="molecule type" value="Genomic_DNA"/>
</dbReference>
<accession>A0A3B0A667</accession>
<proteinExistence type="predicted"/>
<keyword evidence="2" id="KW-1185">Reference proteome</keyword>
<organism evidence="1 2">
    <name type="scientific">Micromonospora costi</name>
    <dbReference type="NCBI Taxonomy" id="1530042"/>
    <lineage>
        <taxon>Bacteria</taxon>
        <taxon>Bacillati</taxon>
        <taxon>Actinomycetota</taxon>
        <taxon>Actinomycetes</taxon>
        <taxon>Micromonosporales</taxon>
        <taxon>Micromonosporaceae</taxon>
        <taxon>Micromonospora</taxon>
    </lineage>
</organism>
<sequence>MDPPGAGGGLVNVSTQHEPTDRCLGQHCYSHNIDEPDDRAYIVCVECGHVYRTAFELWRRYINQSARIFAVDIRRPKGGITVKGFHGGDDVFLPFTPPPFARVLAPWFLLRSLFRRPSRITFCQHCIHDF</sequence>
<protein>
    <submittedName>
        <fullName evidence="1">Uncharacterized protein</fullName>
    </submittedName>
</protein>
<reference evidence="1 2" key="1">
    <citation type="journal article" date="2015" name="Int. J. Syst. Evol. Microbiol.">
        <title>Micromonospora costi sp. nov., isolated from a leaf of Costus speciosus.</title>
        <authorList>
            <person name="Thawai C."/>
        </authorList>
    </citation>
    <scope>NUCLEOTIDE SEQUENCE [LARGE SCALE GENOMIC DNA]</scope>
    <source>
        <strain evidence="1 2">CS1-12</strain>
    </source>
</reference>
<gene>
    <name evidence="1" type="ORF">D7193_15075</name>
</gene>
<comment type="caution">
    <text evidence="1">The sequence shown here is derived from an EMBL/GenBank/DDBJ whole genome shotgun (WGS) entry which is preliminary data.</text>
</comment>
<dbReference type="Proteomes" id="UP000279968">
    <property type="component" value="Unassembled WGS sequence"/>
</dbReference>
<evidence type="ECO:0000313" key="2">
    <source>
        <dbReference type="Proteomes" id="UP000279968"/>
    </source>
</evidence>
<dbReference type="AlphaFoldDB" id="A0A3B0A667"/>